<sequence length="175" mass="18632">MFDFFMKGVVHPLVTPEHLIVLVALGLLVGQQGWKHARVTLPVFVVMAFVGVALTLFVILRMEFYMGLLAIALVVGTLVVLRLDLPLLLLLVLTMVGAVVVGLDTDVPRIPGLRGMKVHVLLGGAALSSSLVVLISSVIGLSLRNVLEGIPVRVLGAWITAGAVLVLALKLTNNF</sequence>
<name>A0A6S6S334_9GAMM</name>
<gene>
    <name evidence="2" type="ORF">HELGO_WM29226</name>
</gene>
<organism evidence="2">
    <name type="scientific">uncultured Thiotrichaceae bacterium</name>
    <dbReference type="NCBI Taxonomy" id="298394"/>
    <lineage>
        <taxon>Bacteria</taxon>
        <taxon>Pseudomonadati</taxon>
        <taxon>Pseudomonadota</taxon>
        <taxon>Gammaproteobacteria</taxon>
        <taxon>Thiotrichales</taxon>
        <taxon>Thiotrichaceae</taxon>
        <taxon>environmental samples</taxon>
    </lineage>
</organism>
<evidence type="ECO:0000313" key="2">
    <source>
        <dbReference type="EMBL" id="CAA6802721.1"/>
    </source>
</evidence>
<evidence type="ECO:0008006" key="3">
    <source>
        <dbReference type="Google" id="ProtNLM"/>
    </source>
</evidence>
<feature type="transmembrane region" description="Helical" evidence="1">
    <location>
        <begin position="87"/>
        <end position="107"/>
    </location>
</feature>
<accession>A0A6S6S334</accession>
<dbReference type="InterPro" id="IPR007038">
    <property type="entry name" value="HupE_UreJ"/>
</dbReference>
<feature type="transmembrane region" description="Helical" evidence="1">
    <location>
        <begin position="64"/>
        <end position="81"/>
    </location>
</feature>
<protein>
    <recommendedName>
        <fullName evidence="3">HupE / UreJ protein</fullName>
    </recommendedName>
</protein>
<keyword evidence="1" id="KW-1133">Transmembrane helix</keyword>
<dbReference type="AlphaFoldDB" id="A0A6S6S334"/>
<dbReference type="Pfam" id="PF04955">
    <property type="entry name" value="HupE_UreJ"/>
    <property type="match status" value="1"/>
</dbReference>
<keyword evidence="1" id="KW-0472">Membrane</keyword>
<feature type="transmembrane region" description="Helical" evidence="1">
    <location>
        <begin position="41"/>
        <end position="59"/>
    </location>
</feature>
<evidence type="ECO:0000256" key="1">
    <source>
        <dbReference type="SAM" id="Phobius"/>
    </source>
</evidence>
<feature type="transmembrane region" description="Helical" evidence="1">
    <location>
        <begin position="155"/>
        <end position="172"/>
    </location>
</feature>
<feature type="transmembrane region" description="Helical" evidence="1">
    <location>
        <begin position="9"/>
        <end position="29"/>
    </location>
</feature>
<dbReference type="EMBL" id="CACVAT010000047">
    <property type="protein sequence ID" value="CAA6802721.1"/>
    <property type="molecule type" value="Genomic_DNA"/>
</dbReference>
<feature type="transmembrane region" description="Helical" evidence="1">
    <location>
        <begin position="119"/>
        <end position="143"/>
    </location>
</feature>
<proteinExistence type="predicted"/>
<reference evidence="2" key="1">
    <citation type="submission" date="2020-01" db="EMBL/GenBank/DDBJ databases">
        <authorList>
            <person name="Meier V. D."/>
            <person name="Meier V D."/>
        </authorList>
    </citation>
    <scope>NUCLEOTIDE SEQUENCE</scope>
    <source>
        <strain evidence="2">HLG_WM_MAG_09</strain>
    </source>
</reference>
<keyword evidence="1" id="KW-0812">Transmembrane</keyword>